<sequence>MKELDKFPRSIKKVVRYIKQDATREQLEEIKKIIDFVILRRSLQ</sequence>
<dbReference type="RefSeq" id="WP_277877948.1">
    <property type="nucleotide sequence ID" value="NZ_VLKZ01000003.1"/>
</dbReference>
<protein>
    <submittedName>
        <fullName evidence="1">Uncharacterized protein</fullName>
    </submittedName>
</protein>
<keyword evidence="2" id="KW-1185">Reference proteome</keyword>
<evidence type="ECO:0000313" key="2">
    <source>
        <dbReference type="Proteomes" id="UP000315711"/>
    </source>
</evidence>
<name>A0A562QN05_9BACI</name>
<dbReference type="AlphaFoldDB" id="A0A562QN05"/>
<gene>
    <name evidence="1" type="ORF">IQ10_01456</name>
</gene>
<dbReference type="EMBL" id="VLKZ01000003">
    <property type="protein sequence ID" value="TWI58124.1"/>
    <property type="molecule type" value="Genomic_DNA"/>
</dbReference>
<reference evidence="1 2" key="1">
    <citation type="journal article" date="2015" name="Stand. Genomic Sci.">
        <title>Genomic Encyclopedia of Bacterial and Archaeal Type Strains, Phase III: the genomes of soil and plant-associated and newly described type strains.</title>
        <authorList>
            <person name="Whitman W.B."/>
            <person name="Woyke T."/>
            <person name="Klenk H.P."/>
            <person name="Zhou Y."/>
            <person name="Lilburn T.G."/>
            <person name="Beck B.J."/>
            <person name="De Vos P."/>
            <person name="Vandamme P."/>
            <person name="Eisen J.A."/>
            <person name="Garrity G."/>
            <person name="Hugenholtz P."/>
            <person name="Kyrpides N.C."/>
        </authorList>
    </citation>
    <scope>NUCLEOTIDE SEQUENCE [LARGE SCALE GENOMIC DNA]</scope>
    <source>
        <strain evidence="1 2">CGMCC 1.10116</strain>
    </source>
</reference>
<evidence type="ECO:0000313" key="1">
    <source>
        <dbReference type="EMBL" id="TWI58124.1"/>
    </source>
</evidence>
<accession>A0A562QN05</accession>
<dbReference type="Proteomes" id="UP000315711">
    <property type="component" value="Unassembled WGS sequence"/>
</dbReference>
<comment type="caution">
    <text evidence="1">The sequence shown here is derived from an EMBL/GenBank/DDBJ whole genome shotgun (WGS) entry which is preliminary data.</text>
</comment>
<proteinExistence type="predicted"/>
<organism evidence="1 2">
    <name type="scientific">Halalkalibacter nanhaiisediminis</name>
    <dbReference type="NCBI Taxonomy" id="688079"/>
    <lineage>
        <taxon>Bacteria</taxon>
        <taxon>Bacillati</taxon>
        <taxon>Bacillota</taxon>
        <taxon>Bacilli</taxon>
        <taxon>Bacillales</taxon>
        <taxon>Bacillaceae</taxon>
        <taxon>Halalkalibacter</taxon>
    </lineage>
</organism>